<dbReference type="EMBL" id="GAMC01009774">
    <property type="protein sequence ID" value="JAB96781.1"/>
    <property type="molecule type" value="mRNA"/>
</dbReference>
<feature type="region of interest" description="Disordered" evidence="1">
    <location>
        <begin position="1"/>
        <end position="39"/>
    </location>
</feature>
<feature type="compositionally biased region" description="Polar residues" evidence="1">
    <location>
        <begin position="23"/>
        <end position="32"/>
    </location>
</feature>
<dbReference type="AlphaFoldDB" id="W8BU14"/>
<feature type="compositionally biased region" description="Basic and acidic residues" evidence="1">
    <location>
        <begin position="1"/>
        <end position="13"/>
    </location>
</feature>
<reference evidence="2" key="2">
    <citation type="journal article" date="2014" name="BMC Genomics">
        <title>A genomic perspective to assessing quality of mass-reared SIT flies used in Mediterranean fruit fly (Ceratitis capitata) eradication in California.</title>
        <authorList>
            <person name="Calla B."/>
            <person name="Hall B."/>
            <person name="Hou S."/>
            <person name="Geib S.M."/>
        </authorList>
    </citation>
    <scope>NUCLEOTIDE SEQUENCE</scope>
</reference>
<sequence length="101" mass="12324">MRMHYMQEFHLHDQQQQQKQQQSYSGNNNYNRDSNRGKKKTYIHTLHFTAACSWEPMQPTTTHRMHSHTQALQAKNKIKKYKKICCMCIERKLKEISQEYY</sequence>
<proteinExistence type="evidence at transcript level"/>
<accession>W8BU14</accession>
<evidence type="ECO:0000256" key="1">
    <source>
        <dbReference type="SAM" id="MobiDB-lite"/>
    </source>
</evidence>
<evidence type="ECO:0000313" key="2">
    <source>
        <dbReference type="EMBL" id="JAB96781.1"/>
    </source>
</evidence>
<reference evidence="2" key="1">
    <citation type="submission" date="2013-07" db="EMBL/GenBank/DDBJ databases">
        <authorList>
            <person name="Geib S."/>
        </authorList>
    </citation>
    <scope>NUCLEOTIDE SEQUENCE</scope>
</reference>
<protein>
    <submittedName>
        <fullName evidence="2">Uncharacterized protein</fullName>
    </submittedName>
</protein>
<name>W8BU14_CERCA</name>
<organism evidence="2">
    <name type="scientific">Ceratitis capitata</name>
    <name type="common">Mediterranean fruit fly</name>
    <name type="synonym">Tephritis capitata</name>
    <dbReference type="NCBI Taxonomy" id="7213"/>
    <lineage>
        <taxon>Eukaryota</taxon>
        <taxon>Metazoa</taxon>
        <taxon>Ecdysozoa</taxon>
        <taxon>Arthropoda</taxon>
        <taxon>Hexapoda</taxon>
        <taxon>Insecta</taxon>
        <taxon>Pterygota</taxon>
        <taxon>Neoptera</taxon>
        <taxon>Endopterygota</taxon>
        <taxon>Diptera</taxon>
        <taxon>Brachycera</taxon>
        <taxon>Muscomorpha</taxon>
        <taxon>Tephritoidea</taxon>
        <taxon>Tephritidae</taxon>
        <taxon>Ceratitis</taxon>
        <taxon>Ceratitis</taxon>
    </lineage>
</organism>